<evidence type="ECO:0000313" key="3">
    <source>
        <dbReference type="Proteomes" id="UP000032180"/>
    </source>
</evidence>
<name>A0A0D9W8V8_9ORYZ</name>
<dbReference type="EnsemblPlants" id="LPERR04G19430.1">
    <property type="protein sequence ID" value="LPERR04G19430.1"/>
    <property type="gene ID" value="LPERR04G19430"/>
</dbReference>
<dbReference type="Gramene" id="LPERR04G19430.1">
    <property type="protein sequence ID" value="LPERR04G19430.1"/>
    <property type="gene ID" value="LPERR04G19430"/>
</dbReference>
<dbReference type="Proteomes" id="UP000032180">
    <property type="component" value="Chromosome 4"/>
</dbReference>
<keyword evidence="3" id="KW-1185">Reference proteome</keyword>
<protein>
    <submittedName>
        <fullName evidence="2">Uncharacterized protein</fullName>
    </submittedName>
</protein>
<accession>A0A0D9W8V8</accession>
<reference evidence="2" key="3">
    <citation type="submission" date="2015-04" db="UniProtKB">
        <authorList>
            <consortium name="EnsemblPlants"/>
        </authorList>
    </citation>
    <scope>IDENTIFICATION</scope>
</reference>
<dbReference type="HOGENOM" id="CLU_2349819_0_0_1"/>
<feature type="compositionally biased region" description="Basic and acidic residues" evidence="1">
    <location>
        <begin position="86"/>
        <end position="97"/>
    </location>
</feature>
<feature type="region of interest" description="Disordered" evidence="1">
    <location>
        <begin position="51"/>
        <end position="97"/>
    </location>
</feature>
<reference evidence="2 3" key="1">
    <citation type="submission" date="2012-08" db="EMBL/GenBank/DDBJ databases">
        <title>Oryza genome evolution.</title>
        <authorList>
            <person name="Wing R.A."/>
        </authorList>
    </citation>
    <scope>NUCLEOTIDE SEQUENCE</scope>
</reference>
<evidence type="ECO:0000256" key="1">
    <source>
        <dbReference type="SAM" id="MobiDB-lite"/>
    </source>
</evidence>
<evidence type="ECO:0000313" key="2">
    <source>
        <dbReference type="EnsemblPlants" id="LPERR04G19430.1"/>
    </source>
</evidence>
<feature type="compositionally biased region" description="Polar residues" evidence="1">
    <location>
        <begin position="67"/>
        <end position="76"/>
    </location>
</feature>
<proteinExistence type="predicted"/>
<dbReference type="AlphaFoldDB" id="A0A0D9W8V8"/>
<sequence>MPCVSLRRYGLCAHRCEDENEPPQPHVVDHRSTTDRALPTGFCGLRSRTRWSASSTPTFDPRGTRISVDSRQSNRQLRPLPHRRRYEYGSDRIFRRR</sequence>
<organism evidence="2 3">
    <name type="scientific">Leersia perrieri</name>
    <dbReference type="NCBI Taxonomy" id="77586"/>
    <lineage>
        <taxon>Eukaryota</taxon>
        <taxon>Viridiplantae</taxon>
        <taxon>Streptophyta</taxon>
        <taxon>Embryophyta</taxon>
        <taxon>Tracheophyta</taxon>
        <taxon>Spermatophyta</taxon>
        <taxon>Magnoliopsida</taxon>
        <taxon>Liliopsida</taxon>
        <taxon>Poales</taxon>
        <taxon>Poaceae</taxon>
        <taxon>BOP clade</taxon>
        <taxon>Oryzoideae</taxon>
        <taxon>Oryzeae</taxon>
        <taxon>Oryzinae</taxon>
        <taxon>Leersia</taxon>
    </lineage>
</organism>
<reference evidence="3" key="2">
    <citation type="submission" date="2013-12" db="EMBL/GenBank/DDBJ databases">
        <authorList>
            <person name="Yu Y."/>
            <person name="Lee S."/>
            <person name="de Baynast K."/>
            <person name="Wissotski M."/>
            <person name="Liu L."/>
            <person name="Talag J."/>
            <person name="Goicoechea J."/>
            <person name="Angelova A."/>
            <person name="Jetty R."/>
            <person name="Kudrna D."/>
            <person name="Golser W."/>
            <person name="Rivera L."/>
            <person name="Zhang J."/>
            <person name="Wing R."/>
        </authorList>
    </citation>
    <scope>NUCLEOTIDE SEQUENCE</scope>
</reference>